<proteinExistence type="predicted"/>
<name>E9CQI9_9GAMM</name>
<protein>
    <submittedName>
        <fullName evidence="1">Uncharacterized protein</fullName>
    </submittedName>
</protein>
<accession>E9CQI9</accession>
<dbReference type="AlphaFoldDB" id="E9CQI9"/>
<sequence length="37" mass="4440">MSFQIFSLFRIVKEQYLKLDVTVSFEIFRGDTFHLSP</sequence>
<dbReference type="HOGENOM" id="CLU_3361732_0_0_6"/>
<gene>
    <name evidence="1" type="ORF">SSYM_0157</name>
</gene>
<keyword evidence="2" id="KW-1185">Reference proteome</keyword>
<dbReference type="EMBL" id="GL636303">
    <property type="protein sequence ID" value="EFW11181.1"/>
    <property type="molecule type" value="Genomic_DNA"/>
</dbReference>
<dbReference type="Proteomes" id="UP000013568">
    <property type="component" value="Unassembled WGS sequence"/>
</dbReference>
<evidence type="ECO:0000313" key="1">
    <source>
        <dbReference type="EMBL" id="EFW11181.1"/>
    </source>
</evidence>
<feature type="non-terminal residue" evidence="1">
    <location>
        <position position="37"/>
    </location>
</feature>
<reference evidence="2" key="1">
    <citation type="journal article" date="2011" name="Genome Biol. Evol.">
        <title>Massive genomic decay in Serratia symbiotica, a recently evolved symbiont of aphids.</title>
        <authorList>
            <person name="Burke G.R."/>
            <person name="Moran N.A."/>
        </authorList>
    </citation>
    <scope>NUCLEOTIDE SEQUENCE [LARGE SCALE GENOMIC DNA]</scope>
    <source>
        <strain evidence="2">Tucson</strain>
    </source>
</reference>
<evidence type="ECO:0000313" key="2">
    <source>
        <dbReference type="Proteomes" id="UP000013568"/>
    </source>
</evidence>
<organism evidence="1 2">
    <name type="scientific">Serratia symbiotica str. Tucson</name>
    <dbReference type="NCBI Taxonomy" id="914128"/>
    <lineage>
        <taxon>Bacteria</taxon>
        <taxon>Pseudomonadati</taxon>
        <taxon>Pseudomonadota</taxon>
        <taxon>Gammaproteobacteria</taxon>
        <taxon>Enterobacterales</taxon>
        <taxon>Yersiniaceae</taxon>
        <taxon>Serratia</taxon>
        <taxon>Serratia symbiotica</taxon>
    </lineage>
</organism>